<evidence type="ECO:0000256" key="6">
    <source>
        <dbReference type="SAM" id="MobiDB-lite"/>
    </source>
</evidence>
<gene>
    <name evidence="8" type="ORF">HYDPIDRAFT_169719</name>
</gene>
<keyword evidence="9" id="KW-1185">Reference proteome</keyword>
<evidence type="ECO:0000256" key="2">
    <source>
        <dbReference type="ARBA" id="ARBA00010913"/>
    </source>
</evidence>
<dbReference type="Gene3D" id="2.40.160.50">
    <property type="entry name" value="membrane protein fhac: a member of the omp85/tpsb transporter family"/>
    <property type="match status" value="1"/>
</dbReference>
<evidence type="ECO:0000256" key="1">
    <source>
        <dbReference type="ARBA" id="ARBA00004374"/>
    </source>
</evidence>
<keyword evidence="4" id="KW-0812">Transmembrane</keyword>
<accession>A0A0C9W4P9</accession>
<evidence type="ECO:0000256" key="3">
    <source>
        <dbReference type="ARBA" id="ARBA00022452"/>
    </source>
</evidence>
<comment type="subcellular location">
    <subcellularLocation>
        <location evidence="1">Mitochondrion outer membrane</location>
        <topology evidence="1">Multi-pass membrane protein</topology>
    </subcellularLocation>
</comment>
<evidence type="ECO:0000313" key="9">
    <source>
        <dbReference type="Proteomes" id="UP000053820"/>
    </source>
</evidence>
<sequence>MADNIRPPLQPSDRPAHNEPSPEDLDKLRAWHEERLQRKLRGEYESERLHLAELVNDNLHTPLRIASVRVNGATHTSQSFLAWLLHPHLAPFTPSPSSPPTLSTVLHTTRAISHTLSATELFRTLTARIERTDLGKHDEVDVVFDVKERGRFFLKSSTEVGNGEGSASLTARLTNILGNADTLSLNTSLGTKTKRAFDASFSLPISPSLSSHAFLSVVGTEKELGPQGGGGREERVGIRAGVRRVGAVGEEQTGGVSEITAEGVWRCIGGLNEDAGMSIRQSSGPALKASLTHTYSLNTLNDLVAPTSGAFLRLINELGVSGKVDAFGEVGSSPTPDAKDGRGAMGEGKNAFWKVEGEARKGWGVARGLTLSLSARAGLLHLLSGDASATHYSDKFQLGGPLSVRGFGVGGLGGREGATSTGGDVFYALGLSLISDIPKRPEWPVKLHGWVNAGRVRSLDGGLPSLAQSITTRPSPSLSAGLGLIYKFDPVRLEVNFGLPLVASKGEALRRGVQVGIGVEFM</sequence>
<dbReference type="EMBL" id="KN839862">
    <property type="protein sequence ID" value="KIJ61488.1"/>
    <property type="molecule type" value="Genomic_DNA"/>
</dbReference>
<dbReference type="GO" id="GO:0005741">
    <property type="term" value="C:mitochondrial outer membrane"/>
    <property type="evidence" value="ECO:0007669"/>
    <property type="project" value="UniProtKB-SubCell"/>
</dbReference>
<proteinExistence type="inferred from homology"/>
<keyword evidence="5" id="KW-0472">Membrane</keyword>
<dbReference type="InterPro" id="IPR039910">
    <property type="entry name" value="D15-like"/>
</dbReference>
<reference evidence="8 9" key="1">
    <citation type="submission" date="2014-04" db="EMBL/GenBank/DDBJ databases">
        <title>Evolutionary Origins and Diversification of the Mycorrhizal Mutualists.</title>
        <authorList>
            <consortium name="DOE Joint Genome Institute"/>
            <consortium name="Mycorrhizal Genomics Consortium"/>
            <person name="Kohler A."/>
            <person name="Kuo A."/>
            <person name="Nagy L.G."/>
            <person name="Floudas D."/>
            <person name="Copeland A."/>
            <person name="Barry K.W."/>
            <person name="Cichocki N."/>
            <person name="Veneault-Fourrey C."/>
            <person name="LaButti K."/>
            <person name="Lindquist E.A."/>
            <person name="Lipzen A."/>
            <person name="Lundell T."/>
            <person name="Morin E."/>
            <person name="Murat C."/>
            <person name="Riley R."/>
            <person name="Ohm R."/>
            <person name="Sun H."/>
            <person name="Tunlid A."/>
            <person name="Henrissat B."/>
            <person name="Grigoriev I.V."/>
            <person name="Hibbett D.S."/>
            <person name="Martin F."/>
        </authorList>
    </citation>
    <scope>NUCLEOTIDE SEQUENCE [LARGE SCALE GENOMIC DNA]</scope>
    <source>
        <strain evidence="8 9">MD-312</strain>
    </source>
</reference>
<dbReference type="GO" id="GO:0045040">
    <property type="term" value="P:protein insertion into mitochondrial outer membrane"/>
    <property type="evidence" value="ECO:0007669"/>
    <property type="project" value="TreeGrafter"/>
</dbReference>
<organism evidence="8 9">
    <name type="scientific">Hydnomerulius pinastri MD-312</name>
    <dbReference type="NCBI Taxonomy" id="994086"/>
    <lineage>
        <taxon>Eukaryota</taxon>
        <taxon>Fungi</taxon>
        <taxon>Dikarya</taxon>
        <taxon>Basidiomycota</taxon>
        <taxon>Agaricomycotina</taxon>
        <taxon>Agaricomycetes</taxon>
        <taxon>Agaricomycetidae</taxon>
        <taxon>Boletales</taxon>
        <taxon>Boletales incertae sedis</taxon>
        <taxon>Leucogyrophana</taxon>
    </lineage>
</organism>
<dbReference type="Pfam" id="PF01103">
    <property type="entry name" value="Omp85"/>
    <property type="match status" value="1"/>
</dbReference>
<dbReference type="PANTHER" id="PTHR12815">
    <property type="entry name" value="SORTING AND ASSEMBLY MACHINERY SAMM50 PROTEIN FAMILY MEMBER"/>
    <property type="match status" value="1"/>
</dbReference>
<dbReference type="AlphaFoldDB" id="A0A0C9W4P9"/>
<dbReference type="PANTHER" id="PTHR12815:SF18">
    <property type="entry name" value="SORTING AND ASSEMBLY MACHINERY COMPONENT 50 HOMOLOG"/>
    <property type="match status" value="1"/>
</dbReference>
<dbReference type="Proteomes" id="UP000053820">
    <property type="component" value="Unassembled WGS sequence"/>
</dbReference>
<name>A0A0C9W4P9_9AGAM</name>
<dbReference type="OrthoDB" id="1724197at2759"/>
<dbReference type="HOGENOM" id="CLU_014798_3_1_1"/>
<dbReference type="InterPro" id="IPR000184">
    <property type="entry name" value="Bac_surfAg_D15"/>
</dbReference>
<protein>
    <recommendedName>
        <fullName evidence="7">Bacterial surface antigen (D15) domain-containing protein</fullName>
    </recommendedName>
</protein>
<evidence type="ECO:0000256" key="5">
    <source>
        <dbReference type="ARBA" id="ARBA00023136"/>
    </source>
</evidence>
<evidence type="ECO:0000259" key="7">
    <source>
        <dbReference type="Pfam" id="PF01103"/>
    </source>
</evidence>
<keyword evidence="3" id="KW-1134">Transmembrane beta strand</keyword>
<feature type="domain" description="Bacterial surface antigen (D15)" evidence="7">
    <location>
        <begin position="175"/>
        <end position="521"/>
    </location>
</feature>
<evidence type="ECO:0000256" key="4">
    <source>
        <dbReference type="ARBA" id="ARBA00022692"/>
    </source>
</evidence>
<evidence type="ECO:0000313" key="8">
    <source>
        <dbReference type="EMBL" id="KIJ61488.1"/>
    </source>
</evidence>
<comment type="similarity">
    <text evidence="2">Belongs to the SAM50/omp85 family.</text>
</comment>
<feature type="region of interest" description="Disordered" evidence="6">
    <location>
        <begin position="1"/>
        <end position="28"/>
    </location>
</feature>